<dbReference type="EMBL" id="CM034388">
    <property type="protein sequence ID" value="KAJ0183413.1"/>
    <property type="molecule type" value="Genomic_DNA"/>
</dbReference>
<proteinExistence type="predicted"/>
<evidence type="ECO:0000313" key="1">
    <source>
        <dbReference type="EMBL" id="KAJ0183413.1"/>
    </source>
</evidence>
<accession>A0ACC1DHJ4</accession>
<protein>
    <submittedName>
        <fullName evidence="1">Uncharacterized protein</fullName>
    </submittedName>
</protein>
<name>A0ACC1DHJ4_9NEOP</name>
<sequence>MAEWAGRLLSPIASVAVRRQAVRPIMPERLQRRYCSLTFRLTQVLSGHGCFGRYLCQIERESTPKCHHCVGGNKDTALHTLQMCPAWDEQRRDLVAAIEADSSFPAVVKTMVGSADAWDAANSFCKTVMSAKEA</sequence>
<organism evidence="1 2">
    <name type="scientific">Dendrolimus kikuchii</name>
    <dbReference type="NCBI Taxonomy" id="765133"/>
    <lineage>
        <taxon>Eukaryota</taxon>
        <taxon>Metazoa</taxon>
        <taxon>Ecdysozoa</taxon>
        <taxon>Arthropoda</taxon>
        <taxon>Hexapoda</taxon>
        <taxon>Insecta</taxon>
        <taxon>Pterygota</taxon>
        <taxon>Neoptera</taxon>
        <taxon>Endopterygota</taxon>
        <taxon>Lepidoptera</taxon>
        <taxon>Glossata</taxon>
        <taxon>Ditrysia</taxon>
        <taxon>Bombycoidea</taxon>
        <taxon>Lasiocampidae</taxon>
        <taxon>Dendrolimus</taxon>
    </lineage>
</organism>
<evidence type="ECO:0000313" key="2">
    <source>
        <dbReference type="Proteomes" id="UP000824533"/>
    </source>
</evidence>
<dbReference type="Proteomes" id="UP000824533">
    <property type="component" value="Linkage Group LG02"/>
</dbReference>
<keyword evidence="2" id="KW-1185">Reference proteome</keyword>
<comment type="caution">
    <text evidence="1">The sequence shown here is derived from an EMBL/GenBank/DDBJ whole genome shotgun (WGS) entry which is preliminary data.</text>
</comment>
<reference evidence="1 2" key="1">
    <citation type="journal article" date="2021" name="Front. Genet.">
        <title>Chromosome-Level Genome Assembly Reveals Significant Gene Expansion in the Toll and IMD Signaling Pathways of Dendrolimus kikuchii.</title>
        <authorList>
            <person name="Zhou J."/>
            <person name="Wu P."/>
            <person name="Xiong Z."/>
            <person name="Liu N."/>
            <person name="Zhao N."/>
            <person name="Ji M."/>
            <person name="Qiu Y."/>
            <person name="Yang B."/>
        </authorList>
    </citation>
    <scope>NUCLEOTIDE SEQUENCE [LARGE SCALE GENOMIC DNA]</scope>
    <source>
        <strain evidence="1">Ann1</strain>
    </source>
</reference>
<gene>
    <name evidence="1" type="ORF">K1T71_001389</name>
</gene>